<comment type="catalytic activity">
    <reaction evidence="1">
        <text>3',3'-c-di-AMP + H2O = 5'-O-phosphonoadenylyl-(3'-&gt;5')-adenosine + H(+)</text>
        <dbReference type="Rhea" id="RHEA:54420"/>
        <dbReference type="ChEBI" id="CHEBI:15377"/>
        <dbReference type="ChEBI" id="CHEBI:15378"/>
        <dbReference type="ChEBI" id="CHEBI:71500"/>
        <dbReference type="ChEBI" id="CHEBI:138171"/>
    </reaction>
</comment>
<evidence type="ECO:0000313" key="7">
    <source>
        <dbReference type="Proteomes" id="UP000824048"/>
    </source>
</evidence>
<feature type="transmembrane region" description="Helical" evidence="3">
    <location>
        <begin position="35"/>
        <end position="52"/>
    </location>
</feature>
<feature type="transmembrane region" description="Helical" evidence="3">
    <location>
        <begin position="7"/>
        <end position="29"/>
    </location>
</feature>
<keyword evidence="1" id="KW-1003">Cell membrane</keyword>
<evidence type="ECO:0000256" key="1">
    <source>
        <dbReference type="PIRNR" id="PIRNR026583"/>
    </source>
</evidence>
<feature type="binding site" evidence="2">
    <location>
        <position position="417"/>
    </location>
    <ligand>
        <name>Mn(2+)</name>
        <dbReference type="ChEBI" id="CHEBI:29035"/>
        <label>2</label>
    </ligand>
</feature>
<dbReference type="Gene3D" id="3.10.310.30">
    <property type="match status" value="1"/>
</dbReference>
<feature type="binding site" evidence="2">
    <location>
        <position position="351"/>
    </location>
    <ligand>
        <name>Mn(2+)</name>
        <dbReference type="ChEBI" id="CHEBI:29035"/>
        <label>2</label>
    </ligand>
</feature>
<keyword evidence="1 3" id="KW-0472">Membrane</keyword>
<keyword evidence="3" id="KW-0812">Transmembrane</keyword>
<gene>
    <name evidence="6" type="ORF">H9811_00390</name>
</gene>
<dbReference type="GO" id="GO:0003676">
    <property type="term" value="F:nucleic acid binding"/>
    <property type="evidence" value="ECO:0007669"/>
    <property type="project" value="UniProtKB-UniRule"/>
</dbReference>
<comment type="cofactor">
    <cofactor evidence="2">
        <name>Mn(2+)</name>
        <dbReference type="ChEBI" id="CHEBI:29035"/>
    </cofactor>
    <text evidence="2">For phosphodiesterase activity, probably binds 2 Mn(2+) per subunit.</text>
</comment>
<dbReference type="InterPro" id="IPR003156">
    <property type="entry name" value="DHHA1_dom"/>
</dbReference>
<comment type="caution">
    <text evidence="6">The sequence shown here is derived from an EMBL/GenBank/DDBJ whole genome shotgun (WGS) entry which is preliminary data.</text>
</comment>
<evidence type="ECO:0000256" key="3">
    <source>
        <dbReference type="SAM" id="Phobius"/>
    </source>
</evidence>
<keyword evidence="2" id="KW-0464">Manganese</keyword>
<keyword evidence="2" id="KW-0479">Metal-binding</keyword>
<dbReference type="GO" id="GO:0046872">
    <property type="term" value="F:metal ion binding"/>
    <property type="evidence" value="ECO:0007669"/>
    <property type="project" value="UniProtKB-KW"/>
</dbReference>
<dbReference type="PANTHER" id="PTHR47618">
    <property type="entry name" value="BIFUNCTIONAL OLIGORIBONUCLEASE AND PAP PHOSPHATASE NRNA"/>
    <property type="match status" value="1"/>
</dbReference>
<dbReference type="PANTHER" id="PTHR47618:SF2">
    <property type="entry name" value="CYCLIC-DI-AMP PHOSPHODIESTERASE GDPP"/>
    <property type="match status" value="1"/>
</dbReference>
<feature type="domain" description="DHHA1" evidence="5">
    <location>
        <begin position="567"/>
        <end position="635"/>
    </location>
</feature>
<reference evidence="6" key="2">
    <citation type="submission" date="2021-04" db="EMBL/GenBank/DDBJ databases">
        <authorList>
            <person name="Gilroy R."/>
        </authorList>
    </citation>
    <scope>NUCLEOTIDE SEQUENCE</scope>
    <source>
        <strain evidence="6">ChiSxjej1B13-11774</strain>
    </source>
</reference>
<feature type="binding site" evidence="2">
    <location>
        <position position="417"/>
    </location>
    <ligand>
        <name>Mn(2+)</name>
        <dbReference type="ChEBI" id="CHEBI:29035"/>
        <label>1</label>
    </ligand>
</feature>
<dbReference type="AlphaFoldDB" id="A0A9D2J8F8"/>
<name>A0A9D2J8F8_9FIRM</name>
<proteinExistence type="inferred from homology"/>
<dbReference type="Pfam" id="PF01368">
    <property type="entry name" value="DHH"/>
    <property type="match status" value="1"/>
</dbReference>
<organism evidence="6 7">
    <name type="scientific">Candidatus Gemmiger excrementigallinarum</name>
    <dbReference type="NCBI Taxonomy" id="2838609"/>
    <lineage>
        <taxon>Bacteria</taxon>
        <taxon>Bacillati</taxon>
        <taxon>Bacillota</taxon>
        <taxon>Clostridia</taxon>
        <taxon>Eubacteriales</taxon>
        <taxon>Gemmiger</taxon>
    </lineage>
</organism>
<keyword evidence="3" id="KW-1133">Transmembrane helix</keyword>
<comment type="function">
    <text evidence="1">Has phosphodiesterase (PDE) activity against cyclic-di-AMP (c-di-AMP).</text>
</comment>
<comment type="similarity">
    <text evidence="1">Belongs to the GdpP/PdeA phosphodiesterase family.</text>
</comment>
<dbReference type="PIRSF" id="PIRSF026583">
    <property type="entry name" value="YybT"/>
    <property type="match status" value="1"/>
</dbReference>
<evidence type="ECO:0000259" key="5">
    <source>
        <dbReference type="Pfam" id="PF02272"/>
    </source>
</evidence>
<dbReference type="EC" id="3.1.4.-" evidence="1"/>
<dbReference type="InterPro" id="IPR001667">
    <property type="entry name" value="DDH_dom"/>
</dbReference>
<dbReference type="InterPro" id="IPR051319">
    <property type="entry name" value="Oligoribo/pAp-PDE_c-di-AMP_PDE"/>
</dbReference>
<accession>A0A9D2J8F8</accession>
<protein>
    <recommendedName>
        <fullName evidence="1">Cyclic-di-AMP phosphodiesterase</fullName>
        <ecNumber evidence="1">3.1.4.-</ecNumber>
    </recommendedName>
</protein>
<feature type="binding site" evidence="2">
    <location>
        <position position="496"/>
    </location>
    <ligand>
        <name>Mn(2+)</name>
        <dbReference type="ChEBI" id="CHEBI:29035"/>
        <label>2</label>
    </ligand>
</feature>
<dbReference type="SUPFAM" id="SSF64182">
    <property type="entry name" value="DHH phosphoesterases"/>
    <property type="match status" value="1"/>
</dbReference>
<dbReference type="EMBL" id="DXBP01000002">
    <property type="protein sequence ID" value="HIZ41000.1"/>
    <property type="molecule type" value="Genomic_DNA"/>
</dbReference>
<reference evidence="6" key="1">
    <citation type="journal article" date="2021" name="PeerJ">
        <title>Extensive microbial diversity within the chicken gut microbiome revealed by metagenomics and culture.</title>
        <authorList>
            <person name="Gilroy R."/>
            <person name="Ravi A."/>
            <person name="Getino M."/>
            <person name="Pursley I."/>
            <person name="Horton D.L."/>
            <person name="Alikhan N.F."/>
            <person name="Baker D."/>
            <person name="Gharbi K."/>
            <person name="Hall N."/>
            <person name="Watson M."/>
            <person name="Adriaenssens E.M."/>
            <person name="Foster-Nyarko E."/>
            <person name="Jarju S."/>
            <person name="Secka A."/>
            <person name="Antonio M."/>
            <person name="Oren A."/>
            <person name="Chaudhuri R.R."/>
            <person name="La Ragione R."/>
            <person name="Hildebrand F."/>
            <person name="Pallen M.J."/>
        </authorList>
    </citation>
    <scope>NUCLEOTIDE SEQUENCE</scope>
    <source>
        <strain evidence="6">ChiSxjej1B13-11774</strain>
    </source>
</reference>
<dbReference type="FunFam" id="3.90.1640.10:FF:000002">
    <property type="entry name" value="Cyclic-di-AMP phosphodiesterase"/>
    <property type="match status" value="1"/>
</dbReference>
<evidence type="ECO:0000313" key="6">
    <source>
        <dbReference type="EMBL" id="HIZ41000.1"/>
    </source>
</evidence>
<feature type="binding site" evidence="2">
    <location>
        <position position="441"/>
    </location>
    <ligand>
        <name>Mn(2+)</name>
        <dbReference type="ChEBI" id="CHEBI:29035"/>
        <label>2</label>
    </ligand>
</feature>
<dbReference type="InterPro" id="IPR014528">
    <property type="entry name" value="GdpP/PdeA"/>
</dbReference>
<dbReference type="Proteomes" id="UP000824048">
    <property type="component" value="Unassembled WGS sequence"/>
</dbReference>
<dbReference type="InterPro" id="IPR038763">
    <property type="entry name" value="DHH_sf"/>
</dbReference>
<dbReference type="Pfam" id="PF02272">
    <property type="entry name" value="DHHA1"/>
    <property type="match status" value="1"/>
</dbReference>
<keyword evidence="1" id="KW-0378">Hydrolase</keyword>
<dbReference type="Gene3D" id="3.90.1640.10">
    <property type="entry name" value="inorganic pyrophosphatase (n-terminal core)"/>
    <property type="match status" value="1"/>
</dbReference>
<dbReference type="GO" id="GO:0005886">
    <property type="term" value="C:plasma membrane"/>
    <property type="evidence" value="ECO:0007669"/>
    <property type="project" value="UniProtKB-SubCell"/>
</dbReference>
<feature type="binding site" evidence="2">
    <location>
        <position position="345"/>
    </location>
    <ligand>
        <name>Mn(2+)</name>
        <dbReference type="ChEBI" id="CHEBI:29035"/>
        <label>1</label>
    </ligand>
</feature>
<comment type="subcellular location">
    <subcellularLocation>
        <location evidence="1">Cell membrane</location>
    </subcellularLocation>
</comment>
<evidence type="ECO:0000259" key="4">
    <source>
        <dbReference type="Pfam" id="PF01368"/>
    </source>
</evidence>
<evidence type="ECO:0000256" key="2">
    <source>
        <dbReference type="PIRSR" id="PIRSR026583-50"/>
    </source>
</evidence>
<feature type="domain" description="DDH" evidence="4">
    <location>
        <begin position="340"/>
        <end position="493"/>
    </location>
</feature>
<feature type="binding site" evidence="2">
    <location>
        <position position="349"/>
    </location>
    <ligand>
        <name>Mn(2+)</name>
        <dbReference type="ChEBI" id="CHEBI:29035"/>
        <label>1</label>
    </ligand>
</feature>
<dbReference type="Pfam" id="PF24898">
    <property type="entry name" value="GGDEF_GdpP"/>
    <property type="match status" value="1"/>
</dbReference>
<sequence>MKHKDGLDAAAVLLLLLVALVAMVVPVAIVSPQWLIVPFVLVVVALCVLWYTRRRLRAYVAAQLCSTDFENSRIQYSLTGLPIPTVLVADGRILWYNTFFREKVLEGSDAVTRPVERVLPDLDLAVCSRPHGQDLVVGERRFTAYAGSAKGSRGASIVYLVDNTFYKQTLDEYTESRPACLIIVIDSYDELFDDMKDSEQAKELEAINSLLEEYIGRSTGFLRRVSNSRYIAVVEERDVRWMLQERFDILDKVRALHPGGLTTLSIGVGHGGKTLQECHQMARESIDIALGRGGDQAAVKTVDGFEFYGGISHGVEKRSHVRSRIISRALCDLIKKSDSVIVMGHRMSDLDAVGSAIGALRICKMCGVPAVIAINSDATLAGSLLKTFLDAGCGKDFIAPDQTLDVITPNTLLIVVDTYQKRLLESQKIYEKCKRVVVIDHHRMAVGHIDRPLLLYHEPYASSASELICELLQFMPKEGNITPLEAQALLAGIMLDTRSFALHVGVRTFEAAAWLRSRGAQTAETKLLFNTSKEEYEARAHIVESAYIYKGCAIALSGELDAGMNVVLPMAANDLLTINGVDASFVAVAKNGGVNISARSMGALNVQVILEPLGGGGHLMMAGAQLQNCTLDAAERQIREQIDIYRASQAANAVATRQN</sequence>
<dbReference type="GO" id="GO:0016787">
    <property type="term" value="F:hydrolase activity"/>
    <property type="evidence" value="ECO:0007669"/>
    <property type="project" value="UniProtKB-UniRule"/>
</dbReference>